<dbReference type="Proteomes" id="UP000265520">
    <property type="component" value="Unassembled WGS sequence"/>
</dbReference>
<name>A0A392RKH7_9FABA</name>
<reference evidence="1 2" key="1">
    <citation type="journal article" date="2018" name="Front. Plant Sci.">
        <title>Red Clover (Trifolium pratense) and Zigzag Clover (T. medium) - A Picture of Genomic Similarities and Differences.</title>
        <authorList>
            <person name="Dluhosova J."/>
            <person name="Istvanek J."/>
            <person name="Nedelnik J."/>
            <person name="Repkova J."/>
        </authorList>
    </citation>
    <scope>NUCLEOTIDE SEQUENCE [LARGE SCALE GENOMIC DNA]</scope>
    <source>
        <strain evidence="2">cv. 10/8</strain>
        <tissue evidence="1">Leaf</tissue>
    </source>
</reference>
<keyword evidence="2" id="KW-1185">Reference proteome</keyword>
<organism evidence="1 2">
    <name type="scientific">Trifolium medium</name>
    <dbReference type="NCBI Taxonomy" id="97028"/>
    <lineage>
        <taxon>Eukaryota</taxon>
        <taxon>Viridiplantae</taxon>
        <taxon>Streptophyta</taxon>
        <taxon>Embryophyta</taxon>
        <taxon>Tracheophyta</taxon>
        <taxon>Spermatophyta</taxon>
        <taxon>Magnoliopsida</taxon>
        <taxon>eudicotyledons</taxon>
        <taxon>Gunneridae</taxon>
        <taxon>Pentapetalae</taxon>
        <taxon>rosids</taxon>
        <taxon>fabids</taxon>
        <taxon>Fabales</taxon>
        <taxon>Fabaceae</taxon>
        <taxon>Papilionoideae</taxon>
        <taxon>50 kb inversion clade</taxon>
        <taxon>NPAAA clade</taxon>
        <taxon>Hologalegina</taxon>
        <taxon>IRL clade</taxon>
        <taxon>Trifolieae</taxon>
        <taxon>Trifolium</taxon>
    </lineage>
</organism>
<evidence type="ECO:0000313" key="2">
    <source>
        <dbReference type="Proteomes" id="UP000265520"/>
    </source>
</evidence>
<accession>A0A392RKH7</accession>
<evidence type="ECO:0000313" key="1">
    <source>
        <dbReference type="EMBL" id="MCI37121.1"/>
    </source>
</evidence>
<proteinExistence type="predicted"/>
<comment type="caution">
    <text evidence="1">The sequence shown here is derived from an EMBL/GenBank/DDBJ whole genome shotgun (WGS) entry which is preliminary data.</text>
</comment>
<dbReference type="EMBL" id="LXQA010240991">
    <property type="protein sequence ID" value="MCI37121.1"/>
    <property type="molecule type" value="Genomic_DNA"/>
</dbReference>
<sequence length="75" mass="7837">MLPPAGMGKGSTWSNEETEVMLRAARTLKALSTKYGKGVKTGMYPSLTEAGALRKKGGGQVGQSGFVLGGLKQHQ</sequence>
<protein>
    <submittedName>
        <fullName evidence="1">Uncharacterized protein</fullName>
    </submittedName>
</protein>
<feature type="non-terminal residue" evidence="1">
    <location>
        <position position="75"/>
    </location>
</feature>
<dbReference type="AlphaFoldDB" id="A0A392RKH7"/>